<keyword evidence="1" id="KW-0472">Membrane</keyword>
<keyword evidence="1" id="KW-1133">Transmembrane helix</keyword>
<feature type="transmembrane region" description="Helical" evidence="1">
    <location>
        <begin position="6"/>
        <end position="24"/>
    </location>
</feature>
<proteinExistence type="predicted"/>
<gene>
    <name evidence="2" type="ORF">GXP67_24350</name>
</gene>
<evidence type="ECO:0000313" key="2">
    <source>
        <dbReference type="EMBL" id="QHT69553.1"/>
    </source>
</evidence>
<dbReference type="RefSeq" id="WP_162445540.1">
    <property type="nucleotide sequence ID" value="NZ_CP048222.1"/>
</dbReference>
<evidence type="ECO:0000256" key="1">
    <source>
        <dbReference type="SAM" id="Phobius"/>
    </source>
</evidence>
<dbReference type="KEGG" id="rhoz:GXP67_24350"/>
<feature type="transmembrane region" description="Helical" evidence="1">
    <location>
        <begin position="36"/>
        <end position="54"/>
    </location>
</feature>
<reference evidence="2 3" key="1">
    <citation type="submission" date="2020-01" db="EMBL/GenBank/DDBJ databases">
        <authorList>
            <person name="Kim M.K."/>
        </authorList>
    </citation>
    <scope>NUCLEOTIDE SEQUENCE [LARGE SCALE GENOMIC DNA]</scope>
    <source>
        <strain evidence="2 3">172606-1</strain>
    </source>
</reference>
<dbReference type="EMBL" id="CP048222">
    <property type="protein sequence ID" value="QHT69553.1"/>
    <property type="molecule type" value="Genomic_DNA"/>
</dbReference>
<protein>
    <submittedName>
        <fullName evidence="2">Uncharacterized protein</fullName>
    </submittedName>
</protein>
<organism evidence="2 3">
    <name type="scientific">Rhodocytophaga rosea</name>
    <dbReference type="NCBI Taxonomy" id="2704465"/>
    <lineage>
        <taxon>Bacteria</taxon>
        <taxon>Pseudomonadati</taxon>
        <taxon>Bacteroidota</taxon>
        <taxon>Cytophagia</taxon>
        <taxon>Cytophagales</taxon>
        <taxon>Rhodocytophagaceae</taxon>
        <taxon>Rhodocytophaga</taxon>
    </lineage>
</organism>
<evidence type="ECO:0000313" key="3">
    <source>
        <dbReference type="Proteomes" id="UP000480178"/>
    </source>
</evidence>
<dbReference type="AlphaFoldDB" id="A0A6C0GPM0"/>
<accession>A0A6C0GPM0</accession>
<dbReference type="Proteomes" id="UP000480178">
    <property type="component" value="Chromosome"/>
</dbReference>
<keyword evidence="3" id="KW-1185">Reference proteome</keyword>
<name>A0A6C0GPM0_9BACT</name>
<sequence length="59" mass="6605">MKVKDLLITIILTIVSVILGLFLGMKITKNIHDVKFLLIGLGIGFIVPILYRTIVKKAR</sequence>
<keyword evidence="1" id="KW-0812">Transmembrane</keyword>